<comment type="caution">
    <text evidence="2">The sequence shown here is derived from an EMBL/GenBank/DDBJ whole genome shotgun (WGS) entry which is preliminary data.</text>
</comment>
<proteinExistence type="predicted"/>
<protein>
    <submittedName>
        <fullName evidence="2">Uncharacterized protein</fullName>
    </submittedName>
</protein>
<evidence type="ECO:0000313" key="3">
    <source>
        <dbReference type="Proteomes" id="UP001331515"/>
    </source>
</evidence>
<gene>
    <name evidence="2" type="ORF">CgunFtcFv8_016661</name>
</gene>
<dbReference type="EMBL" id="JAURVH010001529">
    <property type="protein sequence ID" value="KAK5908622.1"/>
    <property type="molecule type" value="Genomic_DNA"/>
</dbReference>
<reference evidence="2 3" key="1">
    <citation type="journal article" date="2023" name="Mol. Biol. Evol.">
        <title>Genomics of Secondarily Temperate Adaptation in the Only Non-Antarctic Icefish.</title>
        <authorList>
            <person name="Rivera-Colon A.G."/>
            <person name="Rayamajhi N."/>
            <person name="Minhas B.F."/>
            <person name="Madrigal G."/>
            <person name="Bilyk K.T."/>
            <person name="Yoon V."/>
            <person name="Hune M."/>
            <person name="Gregory S."/>
            <person name="Cheng C.H.C."/>
            <person name="Catchen J.M."/>
        </authorList>
    </citation>
    <scope>NUCLEOTIDE SEQUENCE [LARGE SCALE GENOMIC DNA]</scope>
    <source>
        <tissue evidence="2">White muscle</tissue>
    </source>
</reference>
<organism evidence="2 3">
    <name type="scientific">Champsocephalus gunnari</name>
    <name type="common">Mackerel icefish</name>
    <dbReference type="NCBI Taxonomy" id="52237"/>
    <lineage>
        <taxon>Eukaryota</taxon>
        <taxon>Metazoa</taxon>
        <taxon>Chordata</taxon>
        <taxon>Craniata</taxon>
        <taxon>Vertebrata</taxon>
        <taxon>Euteleostomi</taxon>
        <taxon>Actinopterygii</taxon>
        <taxon>Neopterygii</taxon>
        <taxon>Teleostei</taxon>
        <taxon>Neoteleostei</taxon>
        <taxon>Acanthomorphata</taxon>
        <taxon>Eupercaria</taxon>
        <taxon>Perciformes</taxon>
        <taxon>Notothenioidei</taxon>
        <taxon>Channichthyidae</taxon>
        <taxon>Champsocephalus</taxon>
    </lineage>
</organism>
<name>A0AAN8CR61_CHAGU</name>
<keyword evidence="3" id="KW-1185">Reference proteome</keyword>
<accession>A0AAN8CR61</accession>
<evidence type="ECO:0000313" key="2">
    <source>
        <dbReference type="EMBL" id="KAK5908622.1"/>
    </source>
</evidence>
<sequence>MRGHVCCATLPRGALSRVPSVRWQRLTPQLPGEDESELSWCPQPLTYSTPLHIKGALEWSQATLASQPDNNTPPPPHFQQFLLALPGNPPWT</sequence>
<dbReference type="Proteomes" id="UP001331515">
    <property type="component" value="Unassembled WGS sequence"/>
</dbReference>
<feature type="region of interest" description="Disordered" evidence="1">
    <location>
        <begin position="62"/>
        <end position="92"/>
    </location>
</feature>
<evidence type="ECO:0000256" key="1">
    <source>
        <dbReference type="SAM" id="MobiDB-lite"/>
    </source>
</evidence>
<dbReference type="AlphaFoldDB" id="A0AAN8CR61"/>